<evidence type="ECO:0000313" key="3">
    <source>
        <dbReference type="EMBL" id="PRF55589.1"/>
    </source>
</evidence>
<comment type="caution">
    <text evidence="3">The sequence shown here is derived from an EMBL/GenBank/DDBJ whole genome shotgun (WGS) entry which is preliminary data.</text>
</comment>
<dbReference type="Proteomes" id="UP000238982">
    <property type="component" value="Unassembled WGS sequence"/>
</dbReference>
<dbReference type="InterPro" id="IPR025421">
    <property type="entry name" value="DUF4148"/>
</dbReference>
<dbReference type="Pfam" id="PF13663">
    <property type="entry name" value="DUF4148"/>
    <property type="match status" value="1"/>
</dbReference>
<dbReference type="AlphaFoldDB" id="A0A2S9LLT5"/>
<gene>
    <name evidence="3" type="ORF">C6Q15_25570</name>
</gene>
<sequence length="105" mass="11090">MKFAIGTIILAMGIAPMFASAGQSSGALTRAEVRAQLVQIEQAGYNPARKDIHYPRSIQQAEARIRSSESRHADASGYGPAQPSGSDSGAAVQSHASARSLYLHH</sequence>
<evidence type="ECO:0000256" key="2">
    <source>
        <dbReference type="SAM" id="SignalP"/>
    </source>
</evidence>
<proteinExistence type="predicted"/>
<evidence type="ECO:0000256" key="1">
    <source>
        <dbReference type="SAM" id="MobiDB-lite"/>
    </source>
</evidence>
<dbReference type="RefSeq" id="WP_060139782.1">
    <property type="nucleotide sequence ID" value="NZ_CADFGR010000010.1"/>
</dbReference>
<name>A0A2S9LLT5_9BURK</name>
<feature type="chain" id="PRO_5043160662" evidence="2">
    <location>
        <begin position="22"/>
        <end position="105"/>
    </location>
</feature>
<accession>A0A2S9LLT5</accession>
<feature type="region of interest" description="Disordered" evidence="1">
    <location>
        <begin position="61"/>
        <end position="105"/>
    </location>
</feature>
<evidence type="ECO:0000313" key="4">
    <source>
        <dbReference type="Proteomes" id="UP000238982"/>
    </source>
</evidence>
<keyword evidence="2" id="KW-0732">Signal</keyword>
<reference evidence="3 4" key="1">
    <citation type="submission" date="2018-03" db="EMBL/GenBank/DDBJ databases">
        <authorList>
            <person name="Keele B.F."/>
        </authorList>
    </citation>
    <scope>NUCLEOTIDE SEQUENCE [LARGE SCALE GENOMIC DNA]</scope>
    <source>
        <strain evidence="3 4">AU19729</strain>
    </source>
</reference>
<protein>
    <submittedName>
        <fullName evidence="3">DUF4148 domain-containing protein</fullName>
    </submittedName>
</protein>
<organism evidence="3 4">
    <name type="scientific">Burkholderia multivorans</name>
    <dbReference type="NCBI Taxonomy" id="87883"/>
    <lineage>
        <taxon>Bacteria</taxon>
        <taxon>Pseudomonadati</taxon>
        <taxon>Pseudomonadota</taxon>
        <taxon>Betaproteobacteria</taxon>
        <taxon>Burkholderiales</taxon>
        <taxon>Burkholderiaceae</taxon>
        <taxon>Burkholderia</taxon>
        <taxon>Burkholderia cepacia complex</taxon>
    </lineage>
</organism>
<dbReference type="KEGG" id="bmk:DM80_5976"/>
<dbReference type="EMBL" id="PVGH01000095">
    <property type="protein sequence ID" value="PRF55589.1"/>
    <property type="molecule type" value="Genomic_DNA"/>
</dbReference>
<feature type="compositionally biased region" description="Basic and acidic residues" evidence="1">
    <location>
        <begin position="63"/>
        <end position="74"/>
    </location>
</feature>
<feature type="signal peptide" evidence="2">
    <location>
        <begin position="1"/>
        <end position="21"/>
    </location>
</feature>